<dbReference type="GO" id="GO:0005743">
    <property type="term" value="C:mitochondrial inner membrane"/>
    <property type="evidence" value="ECO:0007669"/>
    <property type="project" value="UniProtKB-SubCell"/>
</dbReference>
<dbReference type="PANTHER" id="PTHR45667">
    <property type="entry name" value="S-ADENOSYLMETHIONINE MITOCHONDRIAL CARRIER PROTEIN"/>
    <property type="match status" value="1"/>
</dbReference>
<dbReference type="Proteomes" id="UP001362899">
    <property type="component" value="Unassembled WGS sequence"/>
</dbReference>
<evidence type="ECO:0000256" key="6">
    <source>
        <dbReference type="ARBA" id="ARBA00022792"/>
    </source>
</evidence>
<keyword evidence="4 10" id="KW-0812">Transmembrane</keyword>
<dbReference type="PROSITE" id="PS50920">
    <property type="entry name" value="SOLCAR"/>
    <property type="match status" value="3"/>
</dbReference>
<evidence type="ECO:0000313" key="13">
    <source>
        <dbReference type="Proteomes" id="UP001362899"/>
    </source>
</evidence>
<evidence type="ECO:0000256" key="5">
    <source>
        <dbReference type="ARBA" id="ARBA00022737"/>
    </source>
</evidence>
<sequence length="316" mass="34506">MGEHTAPGSRHPAELTDAEPPISHVLLSGGIGGALGDSSMYPLDTIKTRQQGISADIVLKKYRTTGQAFKTILREEGFFKGLYRGYTAMVLGSFPSTMLFFGSYEALKRNMIENTNLNETVIHLTSGFFGDLVSSFVYVPSEVVKTRLQVQGPYNPALKTTLNGNVLYNYKGLYDAVFTILKNEGAGTLFYGYRATLIRDLPFSALQLAFYERFRKSAQYQAKSTEIGLGMELFVGGAAGGLAGMITTPLDVIKTRIQTQTKVQIHGTFSGLKSIFAAEGLVGVFGGVVPRFVWTSIQSSVMLLLYQSSLRVLRGN</sequence>
<dbReference type="SUPFAM" id="SSF103506">
    <property type="entry name" value="Mitochondrial carrier"/>
    <property type="match status" value="1"/>
</dbReference>
<dbReference type="Gene3D" id="1.50.40.10">
    <property type="entry name" value="Mitochondrial carrier domain"/>
    <property type="match status" value="2"/>
</dbReference>
<evidence type="ECO:0000256" key="7">
    <source>
        <dbReference type="ARBA" id="ARBA00022989"/>
    </source>
</evidence>
<comment type="caution">
    <text evidence="12">The sequence shown here is derived from an EMBL/GenBank/DDBJ whole genome shotgun (WGS) entry which is preliminary data.</text>
</comment>
<evidence type="ECO:0000256" key="3">
    <source>
        <dbReference type="ARBA" id="ARBA00022448"/>
    </source>
</evidence>
<evidence type="ECO:0000256" key="10">
    <source>
        <dbReference type="PROSITE-ProRule" id="PRU00282"/>
    </source>
</evidence>
<feature type="repeat" description="Solcar" evidence="10">
    <location>
        <begin position="118"/>
        <end position="217"/>
    </location>
</feature>
<dbReference type="InterPro" id="IPR018108">
    <property type="entry name" value="MCP_transmembrane"/>
</dbReference>
<protein>
    <submittedName>
        <fullName evidence="12">Mme1 protein</fullName>
    </submittedName>
</protein>
<gene>
    <name evidence="12" type="ORF">DASB73_008610</name>
</gene>
<evidence type="ECO:0000256" key="9">
    <source>
        <dbReference type="ARBA" id="ARBA00023136"/>
    </source>
</evidence>
<feature type="repeat" description="Solcar" evidence="10">
    <location>
        <begin position="20"/>
        <end position="110"/>
    </location>
</feature>
<evidence type="ECO:0000256" key="8">
    <source>
        <dbReference type="ARBA" id="ARBA00023128"/>
    </source>
</evidence>
<evidence type="ECO:0000256" key="4">
    <source>
        <dbReference type="ARBA" id="ARBA00022692"/>
    </source>
</evidence>
<comment type="similarity">
    <text evidence="2 11">Belongs to the mitochondrial carrier (TC 2.A.29) family.</text>
</comment>
<proteinExistence type="inferred from homology"/>
<keyword evidence="3 11" id="KW-0813">Transport</keyword>
<dbReference type="AlphaFoldDB" id="A0AAV5RGL8"/>
<reference evidence="12 13" key="1">
    <citation type="journal article" date="2023" name="Elife">
        <title>Identification of key yeast species and microbe-microbe interactions impacting larval growth of Drosophila in the wild.</title>
        <authorList>
            <person name="Mure A."/>
            <person name="Sugiura Y."/>
            <person name="Maeda R."/>
            <person name="Honda K."/>
            <person name="Sakurai N."/>
            <person name="Takahashi Y."/>
            <person name="Watada M."/>
            <person name="Katoh T."/>
            <person name="Gotoh A."/>
            <person name="Gotoh Y."/>
            <person name="Taniguchi I."/>
            <person name="Nakamura K."/>
            <person name="Hayashi T."/>
            <person name="Katayama T."/>
            <person name="Uemura T."/>
            <person name="Hattori Y."/>
        </authorList>
    </citation>
    <scope>NUCLEOTIDE SEQUENCE [LARGE SCALE GENOMIC DNA]</scope>
    <source>
        <strain evidence="12 13">SB-73</strain>
    </source>
</reference>
<organism evidence="12 13">
    <name type="scientific">Starmerella bacillaris</name>
    <name type="common">Yeast</name>
    <name type="synonym">Candida zemplinina</name>
    <dbReference type="NCBI Taxonomy" id="1247836"/>
    <lineage>
        <taxon>Eukaryota</taxon>
        <taxon>Fungi</taxon>
        <taxon>Dikarya</taxon>
        <taxon>Ascomycota</taxon>
        <taxon>Saccharomycotina</taxon>
        <taxon>Dipodascomycetes</taxon>
        <taxon>Dipodascales</taxon>
        <taxon>Trichomonascaceae</taxon>
        <taxon>Starmerella</taxon>
    </lineage>
</organism>
<keyword evidence="13" id="KW-1185">Reference proteome</keyword>
<feature type="repeat" description="Solcar" evidence="10">
    <location>
        <begin position="231"/>
        <end position="312"/>
    </location>
</feature>
<dbReference type="InterPro" id="IPR002067">
    <property type="entry name" value="MCP"/>
</dbReference>
<keyword evidence="5" id="KW-0677">Repeat</keyword>
<keyword evidence="6" id="KW-0999">Mitochondrion inner membrane</keyword>
<keyword evidence="7" id="KW-1133">Transmembrane helix</keyword>
<dbReference type="Pfam" id="PF00153">
    <property type="entry name" value="Mito_carr"/>
    <property type="match status" value="3"/>
</dbReference>
<keyword evidence="8" id="KW-0496">Mitochondrion</keyword>
<dbReference type="PRINTS" id="PR00926">
    <property type="entry name" value="MITOCARRIER"/>
</dbReference>
<dbReference type="EMBL" id="BTGC01000003">
    <property type="protein sequence ID" value="GMM49903.1"/>
    <property type="molecule type" value="Genomic_DNA"/>
</dbReference>
<evidence type="ECO:0000256" key="11">
    <source>
        <dbReference type="RuleBase" id="RU000488"/>
    </source>
</evidence>
<evidence type="ECO:0000313" key="12">
    <source>
        <dbReference type="EMBL" id="GMM49903.1"/>
    </source>
</evidence>
<evidence type="ECO:0000256" key="2">
    <source>
        <dbReference type="ARBA" id="ARBA00006375"/>
    </source>
</evidence>
<evidence type="ECO:0000256" key="1">
    <source>
        <dbReference type="ARBA" id="ARBA00004448"/>
    </source>
</evidence>
<dbReference type="InterPro" id="IPR023395">
    <property type="entry name" value="MCP_dom_sf"/>
</dbReference>
<comment type="subcellular location">
    <subcellularLocation>
        <location evidence="1">Mitochondrion inner membrane</location>
        <topology evidence="1">Multi-pass membrane protein</topology>
    </subcellularLocation>
</comment>
<name>A0AAV5RGL8_STABA</name>
<dbReference type="GO" id="GO:0055085">
    <property type="term" value="P:transmembrane transport"/>
    <property type="evidence" value="ECO:0007669"/>
    <property type="project" value="InterPro"/>
</dbReference>
<keyword evidence="9 10" id="KW-0472">Membrane</keyword>
<accession>A0AAV5RGL8</accession>